<feature type="domain" description="PglD N-terminal" evidence="5">
    <location>
        <begin position="8"/>
        <end position="85"/>
    </location>
</feature>
<dbReference type="Pfam" id="PF17836">
    <property type="entry name" value="PglD_N"/>
    <property type="match status" value="1"/>
</dbReference>
<reference evidence="6 7" key="1">
    <citation type="submission" date="2019-08" db="EMBL/GenBank/DDBJ databases">
        <authorList>
            <person name="Liang Q."/>
        </authorList>
    </citation>
    <scope>NUCLEOTIDE SEQUENCE [LARGE SCALE GENOMIC DNA]</scope>
    <source>
        <strain evidence="6 7">V1718</strain>
    </source>
</reference>
<evidence type="ECO:0000256" key="1">
    <source>
        <dbReference type="ARBA" id="ARBA00022679"/>
    </source>
</evidence>
<dbReference type="GO" id="GO:0016740">
    <property type="term" value="F:transferase activity"/>
    <property type="evidence" value="ECO:0007669"/>
    <property type="project" value="UniProtKB-KW"/>
</dbReference>
<keyword evidence="2" id="KW-0677">Repeat</keyword>
<name>A0A5B8XZ13_9DELT</name>
<dbReference type="CDD" id="cd03360">
    <property type="entry name" value="LbH_AT_putative"/>
    <property type="match status" value="1"/>
</dbReference>
<dbReference type="Proteomes" id="UP000321595">
    <property type="component" value="Chromosome"/>
</dbReference>
<keyword evidence="7" id="KW-1185">Reference proteome</keyword>
<dbReference type="AlphaFoldDB" id="A0A5B8XZ13"/>
<feature type="active site" description="Proton acceptor" evidence="3">
    <location>
        <position position="140"/>
    </location>
</feature>
<dbReference type="PANTHER" id="PTHR43300:SF7">
    <property type="entry name" value="UDP-N-ACETYLBACILLOSAMINE N-ACETYLTRANSFERASE"/>
    <property type="match status" value="1"/>
</dbReference>
<accession>A0A5B8XZ13</accession>
<dbReference type="OrthoDB" id="9801456at2"/>
<dbReference type="NCBIfam" id="TIGR03570">
    <property type="entry name" value="NeuD_NnaD"/>
    <property type="match status" value="1"/>
</dbReference>
<evidence type="ECO:0000313" key="7">
    <source>
        <dbReference type="Proteomes" id="UP000321595"/>
    </source>
</evidence>
<evidence type="ECO:0000313" key="6">
    <source>
        <dbReference type="EMBL" id="QED28689.1"/>
    </source>
</evidence>
<dbReference type="EMBL" id="CP042467">
    <property type="protein sequence ID" value="QED28689.1"/>
    <property type="molecule type" value="Genomic_DNA"/>
</dbReference>
<dbReference type="Pfam" id="PF00132">
    <property type="entry name" value="Hexapep"/>
    <property type="match status" value="2"/>
</dbReference>
<dbReference type="Gene3D" id="2.160.10.10">
    <property type="entry name" value="Hexapeptide repeat proteins"/>
    <property type="match status" value="1"/>
</dbReference>
<dbReference type="SUPFAM" id="SSF51161">
    <property type="entry name" value="Trimeric LpxA-like enzymes"/>
    <property type="match status" value="1"/>
</dbReference>
<dbReference type="PANTHER" id="PTHR43300">
    <property type="entry name" value="ACETYLTRANSFERASE"/>
    <property type="match status" value="1"/>
</dbReference>
<evidence type="ECO:0000256" key="3">
    <source>
        <dbReference type="PIRSR" id="PIRSR620019-1"/>
    </source>
</evidence>
<evidence type="ECO:0000256" key="4">
    <source>
        <dbReference type="PIRSR" id="PIRSR620019-2"/>
    </source>
</evidence>
<dbReference type="InterPro" id="IPR020019">
    <property type="entry name" value="AcTrfase_PglD-like"/>
</dbReference>
<gene>
    <name evidence="6" type="ORF">FRD01_15890</name>
</gene>
<organism evidence="6 7">
    <name type="scientific">Microvenator marinus</name>
    <dbReference type="NCBI Taxonomy" id="2600177"/>
    <lineage>
        <taxon>Bacteria</taxon>
        <taxon>Deltaproteobacteria</taxon>
        <taxon>Bradymonadales</taxon>
        <taxon>Microvenatoraceae</taxon>
        <taxon>Microvenator</taxon>
    </lineage>
</organism>
<sequence length="213" mass="21232">MSSTQKWLIFGAGGHGKVVADLIRAAGMDVAGFVDQSGVGRVAEPGGAVVVGLQDEFLSGGKPSSLPATVAIGNNRVRLELIQKLTELGWELPALIHPKAVISQSATIGHGSHVMAGAVINAASQIGEGVIINTNATIEHDVIIDSGVHISPGAVLAGEVEVGQGAWVGAGAVVINGVEIGANAIVGAGAVVIKDVPAGATVVGNPSRVIKTQ</sequence>
<dbReference type="InterPro" id="IPR050179">
    <property type="entry name" value="Trans_hexapeptide_repeat"/>
</dbReference>
<keyword evidence="1 6" id="KW-0808">Transferase</keyword>
<dbReference type="InterPro" id="IPR001451">
    <property type="entry name" value="Hexapep"/>
</dbReference>
<dbReference type="InterPro" id="IPR011004">
    <property type="entry name" value="Trimer_LpxA-like_sf"/>
</dbReference>
<feature type="site" description="Increases basicity of active site His" evidence="3">
    <location>
        <position position="141"/>
    </location>
</feature>
<dbReference type="Gene3D" id="3.40.50.20">
    <property type="match status" value="1"/>
</dbReference>
<proteinExistence type="predicted"/>
<evidence type="ECO:0000256" key="2">
    <source>
        <dbReference type="ARBA" id="ARBA00022737"/>
    </source>
</evidence>
<protein>
    <submittedName>
        <fullName evidence="6">Acetyltransferase</fullName>
    </submittedName>
</protein>
<feature type="binding site" evidence="4">
    <location>
        <position position="149"/>
    </location>
    <ligand>
        <name>acetyl-CoA</name>
        <dbReference type="ChEBI" id="CHEBI:57288"/>
    </ligand>
</feature>
<dbReference type="PROSITE" id="PS00101">
    <property type="entry name" value="HEXAPEP_TRANSFERASES"/>
    <property type="match status" value="1"/>
</dbReference>
<dbReference type="RefSeq" id="WP_146961339.1">
    <property type="nucleotide sequence ID" value="NZ_CP042467.1"/>
</dbReference>
<dbReference type="KEGG" id="bbae:FRD01_15890"/>
<evidence type="ECO:0000259" key="5">
    <source>
        <dbReference type="Pfam" id="PF17836"/>
    </source>
</evidence>
<dbReference type="InterPro" id="IPR041561">
    <property type="entry name" value="PglD_N"/>
</dbReference>
<dbReference type="InterPro" id="IPR018357">
    <property type="entry name" value="Hexapep_transf_CS"/>
</dbReference>
<feature type="binding site" evidence="4">
    <location>
        <position position="73"/>
    </location>
    <ligand>
        <name>substrate</name>
    </ligand>
</feature>